<accession>A0ABU6UBN4</accession>
<organism evidence="1 2">
    <name type="scientific">Stylosanthes scabra</name>
    <dbReference type="NCBI Taxonomy" id="79078"/>
    <lineage>
        <taxon>Eukaryota</taxon>
        <taxon>Viridiplantae</taxon>
        <taxon>Streptophyta</taxon>
        <taxon>Embryophyta</taxon>
        <taxon>Tracheophyta</taxon>
        <taxon>Spermatophyta</taxon>
        <taxon>Magnoliopsida</taxon>
        <taxon>eudicotyledons</taxon>
        <taxon>Gunneridae</taxon>
        <taxon>Pentapetalae</taxon>
        <taxon>rosids</taxon>
        <taxon>fabids</taxon>
        <taxon>Fabales</taxon>
        <taxon>Fabaceae</taxon>
        <taxon>Papilionoideae</taxon>
        <taxon>50 kb inversion clade</taxon>
        <taxon>dalbergioids sensu lato</taxon>
        <taxon>Dalbergieae</taxon>
        <taxon>Pterocarpus clade</taxon>
        <taxon>Stylosanthes</taxon>
    </lineage>
</organism>
<evidence type="ECO:0000313" key="2">
    <source>
        <dbReference type="Proteomes" id="UP001341840"/>
    </source>
</evidence>
<evidence type="ECO:0000313" key="1">
    <source>
        <dbReference type="EMBL" id="MED6158436.1"/>
    </source>
</evidence>
<dbReference type="Proteomes" id="UP001341840">
    <property type="component" value="Unassembled WGS sequence"/>
</dbReference>
<keyword evidence="2" id="KW-1185">Reference proteome</keyword>
<proteinExistence type="predicted"/>
<name>A0ABU6UBN4_9FABA</name>
<reference evidence="1 2" key="1">
    <citation type="journal article" date="2023" name="Plants (Basel)">
        <title>Bridging the Gap: Combining Genomics and Transcriptomics Approaches to Understand Stylosanthes scabra, an Orphan Legume from the Brazilian Caatinga.</title>
        <authorList>
            <person name="Ferreira-Neto J.R.C."/>
            <person name="da Silva M.D."/>
            <person name="Binneck E."/>
            <person name="de Melo N.F."/>
            <person name="da Silva R.H."/>
            <person name="de Melo A.L.T.M."/>
            <person name="Pandolfi V."/>
            <person name="Bustamante F.O."/>
            <person name="Brasileiro-Vidal A.C."/>
            <person name="Benko-Iseppon A.M."/>
        </authorList>
    </citation>
    <scope>NUCLEOTIDE SEQUENCE [LARGE SCALE GENOMIC DNA]</scope>
    <source>
        <tissue evidence="1">Leaves</tissue>
    </source>
</reference>
<dbReference type="EMBL" id="JASCZI010120974">
    <property type="protein sequence ID" value="MED6158436.1"/>
    <property type="molecule type" value="Genomic_DNA"/>
</dbReference>
<gene>
    <name evidence="1" type="ORF">PIB30_032760</name>
</gene>
<protein>
    <submittedName>
        <fullName evidence="1">Uncharacterized protein</fullName>
    </submittedName>
</protein>
<sequence>MGPAKSPLQALHASVKLHHSVTLSLNSLDLVLASPSRPAVTPSAGHLCSCLRIGRRRRASISLPRLSQSRLLRRHRLLLSGVEGFFFSVTDTLFWSLSR</sequence>
<comment type="caution">
    <text evidence="1">The sequence shown here is derived from an EMBL/GenBank/DDBJ whole genome shotgun (WGS) entry which is preliminary data.</text>
</comment>